<feature type="region of interest" description="Disordered" evidence="1">
    <location>
        <begin position="107"/>
        <end position="134"/>
    </location>
</feature>
<comment type="caution">
    <text evidence="3">The sequence shown here is derived from an EMBL/GenBank/DDBJ whole genome shotgun (WGS) entry which is preliminary data.</text>
</comment>
<evidence type="ECO:0000313" key="4">
    <source>
        <dbReference type="Proteomes" id="UP000601099"/>
    </source>
</evidence>
<keyword evidence="4" id="KW-1185">Reference proteome</keyword>
<accession>A0ABS0L4G8</accession>
<dbReference type="InterPro" id="IPR011083">
    <property type="entry name" value="Phage_tail_collar_dom"/>
</dbReference>
<dbReference type="InterPro" id="IPR037053">
    <property type="entry name" value="Phage_tail_collar_dom_sf"/>
</dbReference>
<protein>
    <submittedName>
        <fullName evidence="3">Phage tail protein</fullName>
    </submittedName>
</protein>
<dbReference type="RefSeq" id="WP_196955996.1">
    <property type="nucleotide sequence ID" value="NZ_JADWYK010000010.1"/>
</dbReference>
<proteinExistence type="predicted"/>
<dbReference type="Gene3D" id="3.90.1340.10">
    <property type="entry name" value="Phage tail collar domain"/>
    <property type="match status" value="1"/>
</dbReference>
<gene>
    <name evidence="3" type="ORF">I5L79_15570</name>
</gene>
<feature type="domain" description="Phage tail collar" evidence="2">
    <location>
        <begin position="6"/>
        <end position="61"/>
    </location>
</feature>
<evidence type="ECO:0000259" key="2">
    <source>
        <dbReference type="Pfam" id="PF07484"/>
    </source>
</evidence>
<evidence type="ECO:0000313" key="3">
    <source>
        <dbReference type="EMBL" id="MBG8554974.1"/>
    </source>
</evidence>
<sequence length="178" mass="18924">MDAYVGEIRAVGFRFAPNNWAFCAGQLMPINRYTALFSILGNTYGGDGKSTFALPNLCGQAIVNSGQGPGLTDYRLGQMTGSENETLLPTELPPHVHALSGTFLTQVGEGTSNDPTSNFPAATTEPQYSESADTGTMGPSMLKGMGWAAGDNQPHTNQMPYLAINYIICLSGIFPPRP</sequence>
<organism evidence="3 4">
    <name type="scientific">Hymenobacter guriensis</name>
    <dbReference type="NCBI Taxonomy" id="2793065"/>
    <lineage>
        <taxon>Bacteria</taxon>
        <taxon>Pseudomonadati</taxon>
        <taxon>Bacteroidota</taxon>
        <taxon>Cytophagia</taxon>
        <taxon>Cytophagales</taxon>
        <taxon>Hymenobacteraceae</taxon>
        <taxon>Hymenobacter</taxon>
    </lineage>
</organism>
<dbReference type="Proteomes" id="UP000601099">
    <property type="component" value="Unassembled WGS sequence"/>
</dbReference>
<dbReference type="SUPFAM" id="SSF88874">
    <property type="entry name" value="Receptor-binding domain of short tail fibre protein gp12"/>
    <property type="match status" value="1"/>
</dbReference>
<name>A0ABS0L4G8_9BACT</name>
<dbReference type="Pfam" id="PF07484">
    <property type="entry name" value="Collar"/>
    <property type="match status" value="1"/>
</dbReference>
<reference evidence="3 4" key="1">
    <citation type="submission" date="2020-11" db="EMBL/GenBank/DDBJ databases">
        <title>Hymenobacter sp.</title>
        <authorList>
            <person name="Kim M.K."/>
        </authorList>
    </citation>
    <scope>NUCLEOTIDE SEQUENCE [LARGE SCALE GENOMIC DNA]</scope>
    <source>
        <strain evidence="3 4">BT594</strain>
    </source>
</reference>
<evidence type="ECO:0000256" key="1">
    <source>
        <dbReference type="SAM" id="MobiDB-lite"/>
    </source>
</evidence>
<dbReference type="EMBL" id="JADWYK010000010">
    <property type="protein sequence ID" value="MBG8554974.1"/>
    <property type="molecule type" value="Genomic_DNA"/>
</dbReference>